<organism evidence="4">
    <name type="scientific">viral metagenome</name>
    <dbReference type="NCBI Taxonomy" id="1070528"/>
    <lineage>
        <taxon>unclassified sequences</taxon>
        <taxon>metagenomes</taxon>
        <taxon>organismal metagenomes</taxon>
    </lineage>
</organism>
<name>A0A6C0KCU2_9ZZZZ</name>
<evidence type="ECO:0000259" key="3">
    <source>
        <dbReference type="Pfam" id="PF00382"/>
    </source>
</evidence>
<dbReference type="GO" id="GO:0005634">
    <property type="term" value="C:nucleus"/>
    <property type="evidence" value="ECO:0007669"/>
    <property type="project" value="TreeGrafter"/>
</dbReference>
<reference evidence="4" key="1">
    <citation type="journal article" date="2020" name="Nature">
        <title>Giant virus diversity and host interactions through global metagenomics.</title>
        <authorList>
            <person name="Schulz F."/>
            <person name="Roux S."/>
            <person name="Paez-Espino D."/>
            <person name="Jungbluth S."/>
            <person name="Walsh D.A."/>
            <person name="Denef V.J."/>
            <person name="McMahon K.D."/>
            <person name="Konstantinidis K.T."/>
            <person name="Eloe-Fadrosh E.A."/>
            <person name="Kyrpides N.C."/>
            <person name="Woyke T."/>
        </authorList>
    </citation>
    <scope>NUCLEOTIDE SEQUENCE</scope>
    <source>
        <strain evidence="4">GVMAG-S-1102113-118</strain>
    </source>
</reference>
<feature type="domain" description="Transcription factor TFIIB cyclin-like" evidence="3">
    <location>
        <begin position="149"/>
        <end position="231"/>
    </location>
</feature>
<sequence length="333" mass="37436">MTEPSVEFLFAEMARARAPSAKDSGLEERFEEQRCSCGNSSKEGVIVQSPHTVLLCEDCGHIFQERNICEEAEWNNYKSPQGVSQNKSRCNTGASADNPYDDGHNVQYPKGVCVTTFTTPDGKKVQYDMSRRNVWNIPHKQKAFWDVSNILTRGAERLGSPKSILDHSKSIWYEVTRKGVVIRGGIRQGIIANCMSYACRLANLPREDSEIAQAFQIDAKNITKGHKVLKEMFAGTEHEYILYEGSKESSKFAKFVQTLDLPFKIGKRCELIYDKYDDDMSSIAPKSRVAGILAYVVSDSKLTKPTQKEICKVIKVCPPTLKKVFNILKSLEA</sequence>
<dbReference type="Gene3D" id="1.10.472.10">
    <property type="entry name" value="Cyclin-like"/>
    <property type="match status" value="1"/>
</dbReference>
<dbReference type="InterPro" id="IPR036915">
    <property type="entry name" value="Cyclin-like_sf"/>
</dbReference>
<dbReference type="Pfam" id="PF00382">
    <property type="entry name" value="TFIIB"/>
    <property type="match status" value="1"/>
</dbReference>
<dbReference type="GO" id="GO:0017025">
    <property type="term" value="F:TBP-class protein binding"/>
    <property type="evidence" value="ECO:0007669"/>
    <property type="project" value="InterPro"/>
</dbReference>
<accession>A0A6C0KCU2</accession>
<keyword evidence="2" id="KW-0804">Transcription</keyword>
<dbReference type="GO" id="GO:0097550">
    <property type="term" value="C:transcription preinitiation complex"/>
    <property type="evidence" value="ECO:0007669"/>
    <property type="project" value="TreeGrafter"/>
</dbReference>
<proteinExistence type="predicted"/>
<dbReference type="EMBL" id="MN740842">
    <property type="protein sequence ID" value="QHU14547.1"/>
    <property type="molecule type" value="Genomic_DNA"/>
</dbReference>
<dbReference type="SUPFAM" id="SSF47954">
    <property type="entry name" value="Cyclin-like"/>
    <property type="match status" value="1"/>
</dbReference>
<protein>
    <recommendedName>
        <fullName evidence="3">Transcription factor TFIIB cyclin-like domain-containing protein</fullName>
    </recommendedName>
</protein>
<keyword evidence="1" id="KW-0805">Transcription regulation</keyword>
<evidence type="ECO:0000256" key="1">
    <source>
        <dbReference type="ARBA" id="ARBA00023015"/>
    </source>
</evidence>
<dbReference type="InterPro" id="IPR000812">
    <property type="entry name" value="TFIIB"/>
</dbReference>
<dbReference type="GO" id="GO:0070897">
    <property type="term" value="P:transcription preinitiation complex assembly"/>
    <property type="evidence" value="ECO:0007669"/>
    <property type="project" value="InterPro"/>
</dbReference>
<dbReference type="PANTHER" id="PTHR11618">
    <property type="entry name" value="TRANSCRIPTION INITIATION FACTOR IIB-RELATED"/>
    <property type="match status" value="1"/>
</dbReference>
<dbReference type="InterPro" id="IPR013150">
    <property type="entry name" value="TFIIB_cyclin"/>
</dbReference>
<evidence type="ECO:0000313" key="4">
    <source>
        <dbReference type="EMBL" id="QHU14547.1"/>
    </source>
</evidence>
<dbReference type="PANTHER" id="PTHR11618:SF13">
    <property type="entry name" value="TRANSCRIPTION INITIATION FACTOR IIB"/>
    <property type="match status" value="1"/>
</dbReference>
<dbReference type="Gene3D" id="1.10.472.170">
    <property type="match status" value="1"/>
</dbReference>
<evidence type="ECO:0000256" key="2">
    <source>
        <dbReference type="ARBA" id="ARBA00023163"/>
    </source>
</evidence>
<dbReference type="AlphaFoldDB" id="A0A6C0KCU2"/>